<dbReference type="PANTHER" id="PTHR12526:SF630">
    <property type="entry name" value="GLYCOSYLTRANSFERASE"/>
    <property type="match status" value="1"/>
</dbReference>
<feature type="domain" description="Glycosyltransferase subfamily 4-like N-terminal" evidence="2">
    <location>
        <begin position="13"/>
        <end position="171"/>
    </location>
</feature>
<dbReference type="Pfam" id="PF13439">
    <property type="entry name" value="Glyco_transf_4"/>
    <property type="match status" value="1"/>
</dbReference>
<proteinExistence type="predicted"/>
<accession>A0A7X2ZV15</accession>
<dbReference type="Proteomes" id="UP000540519">
    <property type="component" value="Unassembled WGS sequence"/>
</dbReference>
<dbReference type="Gene3D" id="3.40.50.2000">
    <property type="entry name" value="Glycogen Phosphorylase B"/>
    <property type="match status" value="2"/>
</dbReference>
<keyword evidence="4" id="KW-1185">Reference proteome</keyword>
<dbReference type="SUPFAM" id="SSF53756">
    <property type="entry name" value="UDP-Glycosyltransferase/glycogen phosphorylase"/>
    <property type="match status" value="1"/>
</dbReference>
<reference evidence="3 4" key="1">
    <citation type="journal article" date="2019" name="Mar. Drugs">
        <title>Comparative Genomics and CAZyme Genome Repertoires of Marine Zobellia amurskyensis KMM 3526(T) and Zobellia laminariae KMM 3676(T).</title>
        <authorList>
            <person name="Chernysheva N."/>
            <person name="Bystritskaya E."/>
            <person name="Stenkova A."/>
            <person name="Golovkin I."/>
            <person name="Nedashkovskaya O."/>
            <person name="Isaeva M."/>
        </authorList>
    </citation>
    <scope>NUCLEOTIDE SEQUENCE [LARGE SCALE GENOMIC DNA]</scope>
    <source>
        <strain evidence="3 4">KMM 3526</strain>
    </source>
</reference>
<dbReference type="PANTHER" id="PTHR12526">
    <property type="entry name" value="GLYCOSYLTRANSFERASE"/>
    <property type="match status" value="1"/>
</dbReference>
<dbReference type="EMBL" id="RCNR01000027">
    <property type="protein sequence ID" value="MUH36911.1"/>
    <property type="molecule type" value="Genomic_DNA"/>
</dbReference>
<dbReference type="RefSeq" id="WP_155600326.1">
    <property type="nucleotide sequence ID" value="NZ_RCNR01000027.1"/>
</dbReference>
<evidence type="ECO:0000259" key="2">
    <source>
        <dbReference type="Pfam" id="PF13439"/>
    </source>
</evidence>
<organism evidence="3 4">
    <name type="scientific">Zobellia amurskyensis</name>
    <dbReference type="NCBI Taxonomy" id="248905"/>
    <lineage>
        <taxon>Bacteria</taxon>
        <taxon>Pseudomonadati</taxon>
        <taxon>Bacteroidota</taxon>
        <taxon>Flavobacteriia</taxon>
        <taxon>Flavobacteriales</taxon>
        <taxon>Flavobacteriaceae</taxon>
        <taxon>Zobellia</taxon>
    </lineage>
</organism>
<sequence>MKILQFINSLTAGGAEKLLVDSVIEYHRNGISVDILVLKKTDSPFKSTLENYPEIKIIYLTETGSVYNPLHILKLNKIFRGYDLVHVHLFPSLYWASLSSTLFSYKGKLILTEHSTNNKRRNHKFLKLIDRIIYKKYDVIVAISRSAEDKLQKHLGNAFNNIRCINNGVKINNFKNAVPYNKTSLGLTENNKIIIQVSSFRYPKDQKTLIKAIKNLDFNTHLLLIGDGPKKQENIDLALQLGVEKRVHFLGVRSDVPELLKSSNIIVLSSHYEGLSLSSVEGMASGRPFLATNVPGLKEVVENAGILFNYEDEEGFVNAINLLLNDNQYYNNVVNSCLKRADEYTLEKMIANYTSLYNDLIIL</sequence>
<dbReference type="AlphaFoldDB" id="A0A7X2ZV15"/>
<dbReference type="Pfam" id="PF00534">
    <property type="entry name" value="Glycos_transf_1"/>
    <property type="match status" value="1"/>
</dbReference>
<evidence type="ECO:0000313" key="3">
    <source>
        <dbReference type="EMBL" id="MUH36911.1"/>
    </source>
</evidence>
<evidence type="ECO:0000313" key="4">
    <source>
        <dbReference type="Proteomes" id="UP000540519"/>
    </source>
</evidence>
<name>A0A7X2ZV15_9FLAO</name>
<gene>
    <name evidence="3" type="ORF">D9O36_13740</name>
</gene>
<keyword evidence="3" id="KW-0808">Transferase</keyword>
<dbReference type="GO" id="GO:0016757">
    <property type="term" value="F:glycosyltransferase activity"/>
    <property type="evidence" value="ECO:0007669"/>
    <property type="project" value="InterPro"/>
</dbReference>
<dbReference type="OrthoDB" id="7560678at2"/>
<protein>
    <submittedName>
        <fullName evidence="3">Glycosyltransferase</fullName>
    </submittedName>
</protein>
<dbReference type="InterPro" id="IPR001296">
    <property type="entry name" value="Glyco_trans_1"/>
</dbReference>
<evidence type="ECO:0000259" key="1">
    <source>
        <dbReference type="Pfam" id="PF00534"/>
    </source>
</evidence>
<dbReference type="InterPro" id="IPR028098">
    <property type="entry name" value="Glyco_trans_4-like_N"/>
</dbReference>
<feature type="domain" description="Glycosyl transferase family 1" evidence="1">
    <location>
        <begin position="183"/>
        <end position="334"/>
    </location>
</feature>
<comment type="caution">
    <text evidence="3">The sequence shown here is derived from an EMBL/GenBank/DDBJ whole genome shotgun (WGS) entry which is preliminary data.</text>
</comment>